<accession>A0A7C4CAN9</accession>
<proteinExistence type="predicted"/>
<comment type="caution">
    <text evidence="4">The sequence shown here is derived from an EMBL/GenBank/DDBJ whole genome shotgun (WGS) entry which is preliminary data.</text>
</comment>
<sequence length="174" mass="18927">MRIAVTLLAGLLLTLAACPTKPQPPAPTLRTDEPAPAETVPVRVAAGESAQPTPPKTTTKPTTPQADTPEPVAAPADSARAPELPKLWDFFATWCPPCKQQAPIIEELAREYQGRIEIVSIDTDRNPALAEKFKIKAIPTLVFLDANQRELSRNVGFLSKEGILAKFREHGFIQ</sequence>
<dbReference type="SUPFAM" id="SSF52833">
    <property type="entry name" value="Thioredoxin-like"/>
    <property type="match status" value="1"/>
</dbReference>
<dbReference type="PANTHER" id="PTHR45663">
    <property type="entry name" value="GEO12009P1"/>
    <property type="match status" value="1"/>
</dbReference>
<dbReference type="PROSITE" id="PS51352">
    <property type="entry name" value="THIOREDOXIN_2"/>
    <property type="match status" value="1"/>
</dbReference>
<feature type="domain" description="Thioredoxin" evidence="3">
    <location>
        <begin position="29"/>
        <end position="172"/>
    </location>
</feature>
<dbReference type="AlphaFoldDB" id="A0A7C4CAN9"/>
<dbReference type="InterPro" id="IPR036249">
    <property type="entry name" value="Thioredoxin-like_sf"/>
</dbReference>
<organism evidence="4">
    <name type="scientific">candidate division WOR-3 bacterium</name>
    <dbReference type="NCBI Taxonomy" id="2052148"/>
    <lineage>
        <taxon>Bacteria</taxon>
        <taxon>Bacteria division WOR-3</taxon>
    </lineage>
</organism>
<dbReference type="Pfam" id="PF00085">
    <property type="entry name" value="Thioredoxin"/>
    <property type="match status" value="1"/>
</dbReference>
<feature type="signal peptide" evidence="2">
    <location>
        <begin position="1"/>
        <end position="22"/>
    </location>
</feature>
<dbReference type="PANTHER" id="PTHR45663:SF11">
    <property type="entry name" value="GEO12009P1"/>
    <property type="match status" value="1"/>
</dbReference>
<name>A0A7C4CAN9_UNCW3</name>
<feature type="region of interest" description="Disordered" evidence="1">
    <location>
        <begin position="19"/>
        <end position="79"/>
    </location>
</feature>
<dbReference type="PROSITE" id="PS51257">
    <property type="entry name" value="PROKAR_LIPOPROTEIN"/>
    <property type="match status" value="1"/>
</dbReference>
<dbReference type="InterPro" id="IPR013766">
    <property type="entry name" value="Thioredoxin_domain"/>
</dbReference>
<dbReference type="GO" id="GO:0005737">
    <property type="term" value="C:cytoplasm"/>
    <property type="evidence" value="ECO:0007669"/>
    <property type="project" value="TreeGrafter"/>
</dbReference>
<reference evidence="4" key="1">
    <citation type="journal article" date="2020" name="mSystems">
        <title>Genome- and Community-Level Interaction Insights into Carbon Utilization and Element Cycling Functions of Hydrothermarchaeota in Hydrothermal Sediment.</title>
        <authorList>
            <person name="Zhou Z."/>
            <person name="Liu Y."/>
            <person name="Xu W."/>
            <person name="Pan J."/>
            <person name="Luo Z.H."/>
            <person name="Li M."/>
        </authorList>
    </citation>
    <scope>NUCLEOTIDE SEQUENCE [LARGE SCALE GENOMIC DNA]</scope>
    <source>
        <strain evidence="4">SpSt-488</strain>
    </source>
</reference>
<evidence type="ECO:0000256" key="2">
    <source>
        <dbReference type="SAM" id="SignalP"/>
    </source>
</evidence>
<dbReference type="Gene3D" id="3.40.30.10">
    <property type="entry name" value="Glutaredoxin"/>
    <property type="match status" value="1"/>
</dbReference>
<protein>
    <submittedName>
        <fullName evidence="4">Thioredoxin</fullName>
    </submittedName>
</protein>
<dbReference type="EMBL" id="DSUT01000038">
    <property type="protein sequence ID" value="HGK27723.1"/>
    <property type="molecule type" value="Genomic_DNA"/>
</dbReference>
<gene>
    <name evidence="4" type="ORF">ENS41_02070</name>
</gene>
<dbReference type="GO" id="GO:0015035">
    <property type="term" value="F:protein-disulfide reductase activity"/>
    <property type="evidence" value="ECO:0007669"/>
    <property type="project" value="TreeGrafter"/>
</dbReference>
<keyword evidence="2" id="KW-0732">Signal</keyword>
<evidence type="ECO:0000256" key="1">
    <source>
        <dbReference type="SAM" id="MobiDB-lite"/>
    </source>
</evidence>
<dbReference type="CDD" id="cd02947">
    <property type="entry name" value="TRX_family"/>
    <property type="match status" value="1"/>
</dbReference>
<evidence type="ECO:0000313" key="4">
    <source>
        <dbReference type="EMBL" id="HGK27723.1"/>
    </source>
</evidence>
<evidence type="ECO:0000259" key="3">
    <source>
        <dbReference type="PROSITE" id="PS51352"/>
    </source>
</evidence>
<feature type="chain" id="PRO_5027543899" evidence="2">
    <location>
        <begin position="23"/>
        <end position="174"/>
    </location>
</feature>